<dbReference type="PANTHER" id="PTHR47966:SF1">
    <property type="entry name" value="ASPARTYL PROTEINASE"/>
    <property type="match status" value="1"/>
</dbReference>
<evidence type="ECO:0000256" key="5">
    <source>
        <dbReference type="PIRSR" id="PIRSR601461-1"/>
    </source>
</evidence>
<dbReference type="InterPro" id="IPR001969">
    <property type="entry name" value="Aspartic_peptidase_AS"/>
</dbReference>
<dbReference type="OrthoDB" id="2747330at2759"/>
<dbReference type="InterPro" id="IPR033121">
    <property type="entry name" value="PEPTIDASE_A1"/>
</dbReference>
<dbReference type="InterPro" id="IPR001461">
    <property type="entry name" value="Aspartic_peptidase_A1"/>
</dbReference>
<organism evidence="9 10">
    <name type="scientific">Exophiala mesophila</name>
    <name type="common">Black yeast-like fungus</name>
    <dbReference type="NCBI Taxonomy" id="212818"/>
    <lineage>
        <taxon>Eukaryota</taxon>
        <taxon>Fungi</taxon>
        <taxon>Dikarya</taxon>
        <taxon>Ascomycota</taxon>
        <taxon>Pezizomycotina</taxon>
        <taxon>Eurotiomycetes</taxon>
        <taxon>Chaetothyriomycetidae</taxon>
        <taxon>Chaetothyriales</taxon>
        <taxon>Herpotrichiellaceae</taxon>
        <taxon>Exophiala</taxon>
    </lineage>
</organism>
<sequence length="417" mass="45545">MAASQLIRIPVVRNPNYVANGTKSLVHMMHKYSIEPTIGRYQRRGQSLVRRQDDGSTAPIPSEDSHQDAYYLCPVQIGNPAQTLHLNFDSGSADYWVWSTLLPQRVQDRGRANGAVFFDPTQSSTFETLTGASWTITYGDQSSASGTVGTDRLQIGNIVVDSQHIELAVRLSSSLQTQPDCHGLLGLAFGHINTVRPVKVNTPLENMIARQDIPLPLFTAYLGSFKDVADPDKGESFYTFGGIDQSVIEASGQEIHYVPIDNSQGFWAFAAPSLVVNGQVINTPGNTAIADTGTTLMLVADSVCEAIYSNIPGAHFDTKIDAWVYPAETPAEHFPVLQFLVGDKPFTIEKEHIGFTTVDDSGTMIYGGIQSRGHLLFDIWGDTFLKCVYAIFDAGNLQFGVVQRADPTPDNVAFPPQ</sequence>
<evidence type="ECO:0000259" key="8">
    <source>
        <dbReference type="PROSITE" id="PS51767"/>
    </source>
</evidence>
<dbReference type="PROSITE" id="PS00141">
    <property type="entry name" value="ASP_PROTEASE"/>
    <property type="match status" value="1"/>
</dbReference>
<protein>
    <recommendedName>
        <fullName evidence="8">Peptidase A1 domain-containing protein</fullName>
    </recommendedName>
</protein>
<keyword evidence="2 6" id="KW-0645">Protease</keyword>
<evidence type="ECO:0000256" key="1">
    <source>
        <dbReference type="ARBA" id="ARBA00007447"/>
    </source>
</evidence>
<feature type="domain" description="Peptidase A1" evidence="8">
    <location>
        <begin position="71"/>
        <end position="402"/>
    </location>
</feature>
<dbReference type="EMBL" id="NAJM01000002">
    <property type="protein sequence ID" value="RVX75346.1"/>
    <property type="molecule type" value="Genomic_DNA"/>
</dbReference>
<evidence type="ECO:0000256" key="4">
    <source>
        <dbReference type="ARBA" id="ARBA00022801"/>
    </source>
</evidence>
<dbReference type="GO" id="GO:0006508">
    <property type="term" value="P:proteolysis"/>
    <property type="evidence" value="ECO:0007669"/>
    <property type="project" value="UniProtKB-KW"/>
</dbReference>
<dbReference type="PANTHER" id="PTHR47966">
    <property type="entry name" value="BETA-SITE APP-CLEAVING ENZYME, ISOFORM A-RELATED"/>
    <property type="match status" value="1"/>
</dbReference>
<feature type="active site" evidence="5">
    <location>
        <position position="291"/>
    </location>
</feature>
<dbReference type="Proteomes" id="UP000288859">
    <property type="component" value="Unassembled WGS sequence"/>
</dbReference>
<dbReference type="PRINTS" id="PR00792">
    <property type="entry name" value="PEPSIN"/>
</dbReference>
<dbReference type="VEuPathDB" id="FungiDB:PV10_04789"/>
<proteinExistence type="inferred from homology"/>
<keyword evidence="4 6" id="KW-0378">Hydrolase</keyword>
<evidence type="ECO:0000256" key="2">
    <source>
        <dbReference type="ARBA" id="ARBA00022670"/>
    </source>
</evidence>
<evidence type="ECO:0000313" key="10">
    <source>
        <dbReference type="Proteomes" id="UP000288859"/>
    </source>
</evidence>
<dbReference type="Pfam" id="PF00026">
    <property type="entry name" value="Asp"/>
    <property type="match status" value="1"/>
</dbReference>
<name>A0A438NI02_EXOME</name>
<keyword evidence="3 6" id="KW-0064">Aspartyl protease</keyword>
<dbReference type="InterPro" id="IPR021109">
    <property type="entry name" value="Peptidase_aspartic_dom_sf"/>
</dbReference>
<gene>
    <name evidence="9" type="ORF">B0A52_00699</name>
</gene>
<dbReference type="PROSITE" id="PS51767">
    <property type="entry name" value="PEPTIDASE_A1"/>
    <property type="match status" value="1"/>
</dbReference>
<dbReference type="Gene3D" id="2.40.70.10">
    <property type="entry name" value="Acid Proteases"/>
    <property type="match status" value="2"/>
</dbReference>
<dbReference type="InterPro" id="IPR034163">
    <property type="entry name" value="Aspergillopepsin-like_cat_dom"/>
</dbReference>
<accession>A0A438NI02</accession>
<evidence type="ECO:0000256" key="7">
    <source>
        <dbReference type="SAM" id="MobiDB-lite"/>
    </source>
</evidence>
<feature type="active site" evidence="5">
    <location>
        <position position="89"/>
    </location>
</feature>
<evidence type="ECO:0000256" key="6">
    <source>
        <dbReference type="RuleBase" id="RU000454"/>
    </source>
</evidence>
<dbReference type="SUPFAM" id="SSF50630">
    <property type="entry name" value="Acid proteases"/>
    <property type="match status" value="1"/>
</dbReference>
<comment type="similarity">
    <text evidence="1 6">Belongs to the peptidase A1 family.</text>
</comment>
<evidence type="ECO:0000256" key="3">
    <source>
        <dbReference type="ARBA" id="ARBA00022750"/>
    </source>
</evidence>
<comment type="caution">
    <text evidence="9">The sequence shown here is derived from an EMBL/GenBank/DDBJ whole genome shotgun (WGS) entry which is preliminary data.</text>
</comment>
<dbReference type="CDD" id="cd06097">
    <property type="entry name" value="Aspergillopepsin_like"/>
    <property type="match status" value="1"/>
</dbReference>
<reference evidence="9 10" key="1">
    <citation type="submission" date="2017-03" db="EMBL/GenBank/DDBJ databases">
        <title>Genomes of endolithic fungi from Antarctica.</title>
        <authorList>
            <person name="Coleine C."/>
            <person name="Masonjones S."/>
            <person name="Stajich J.E."/>
        </authorList>
    </citation>
    <scope>NUCLEOTIDE SEQUENCE [LARGE SCALE GENOMIC DNA]</scope>
    <source>
        <strain evidence="9 10">CCFEE 6314</strain>
    </source>
</reference>
<dbReference type="AlphaFoldDB" id="A0A438NI02"/>
<evidence type="ECO:0000313" key="9">
    <source>
        <dbReference type="EMBL" id="RVX75346.1"/>
    </source>
</evidence>
<dbReference type="GO" id="GO:0004190">
    <property type="term" value="F:aspartic-type endopeptidase activity"/>
    <property type="evidence" value="ECO:0007669"/>
    <property type="project" value="UniProtKB-KW"/>
</dbReference>
<feature type="region of interest" description="Disordered" evidence="7">
    <location>
        <begin position="44"/>
        <end position="65"/>
    </location>
</feature>